<feature type="compositionally biased region" description="Basic residues" evidence="8">
    <location>
        <begin position="791"/>
        <end position="802"/>
    </location>
</feature>
<feature type="domain" description="C2H2-type" evidence="9">
    <location>
        <begin position="397"/>
        <end position="420"/>
    </location>
</feature>
<evidence type="ECO:0000313" key="10">
    <source>
        <dbReference type="Ensembl" id="ENSAMXP00000017116.2"/>
    </source>
</evidence>
<accession>W5LBA4</accession>
<feature type="domain" description="C2H2-type" evidence="9">
    <location>
        <begin position="1225"/>
        <end position="1253"/>
    </location>
</feature>
<feature type="region of interest" description="Disordered" evidence="8">
    <location>
        <begin position="1398"/>
        <end position="1430"/>
    </location>
</feature>
<dbReference type="PROSITE" id="PS00028">
    <property type="entry name" value="ZINC_FINGER_C2H2_1"/>
    <property type="match status" value="17"/>
</dbReference>
<feature type="region of interest" description="Disordered" evidence="8">
    <location>
        <begin position="774"/>
        <end position="802"/>
    </location>
</feature>
<comment type="subcellular location">
    <subcellularLocation>
        <location evidence="1">Nucleus</location>
    </subcellularLocation>
</comment>
<feature type="domain" description="C2H2-type" evidence="9">
    <location>
        <begin position="119"/>
        <end position="146"/>
    </location>
</feature>
<dbReference type="InterPro" id="IPR050331">
    <property type="entry name" value="Zinc_finger"/>
</dbReference>
<evidence type="ECO:0000256" key="1">
    <source>
        <dbReference type="ARBA" id="ARBA00004123"/>
    </source>
</evidence>
<feature type="region of interest" description="Disordered" evidence="8">
    <location>
        <begin position="194"/>
        <end position="233"/>
    </location>
</feature>
<feature type="domain" description="C2H2-type" evidence="9">
    <location>
        <begin position="982"/>
        <end position="1009"/>
    </location>
</feature>
<evidence type="ECO:0000256" key="3">
    <source>
        <dbReference type="ARBA" id="ARBA00022737"/>
    </source>
</evidence>
<keyword evidence="11" id="KW-1185">Reference proteome</keyword>
<dbReference type="SUPFAM" id="SSF57667">
    <property type="entry name" value="beta-beta-alpha zinc fingers"/>
    <property type="match status" value="10"/>
</dbReference>
<keyword evidence="3" id="KW-0677">Repeat</keyword>
<feature type="domain" description="C2H2-type" evidence="9">
    <location>
        <begin position="1328"/>
        <end position="1356"/>
    </location>
</feature>
<feature type="domain" description="C2H2-type" evidence="9">
    <location>
        <begin position="861"/>
        <end position="888"/>
    </location>
</feature>
<evidence type="ECO:0000256" key="4">
    <source>
        <dbReference type="ARBA" id="ARBA00022771"/>
    </source>
</evidence>
<feature type="domain" description="C2H2-type" evidence="9">
    <location>
        <begin position="1355"/>
        <end position="1382"/>
    </location>
</feature>
<evidence type="ECO:0000256" key="2">
    <source>
        <dbReference type="ARBA" id="ARBA00022723"/>
    </source>
</evidence>
<evidence type="ECO:0000313" key="11">
    <source>
        <dbReference type="Proteomes" id="UP000018467"/>
    </source>
</evidence>
<dbReference type="GeneTree" id="ENSGT00940000162287"/>
<feature type="compositionally biased region" description="Polar residues" evidence="8">
    <location>
        <begin position="197"/>
        <end position="221"/>
    </location>
</feature>
<dbReference type="SMART" id="SM00355">
    <property type="entry name" value="ZnF_C2H2"/>
    <property type="match status" value="24"/>
</dbReference>
<dbReference type="GO" id="GO:0010468">
    <property type="term" value="P:regulation of gene expression"/>
    <property type="evidence" value="ECO:0007669"/>
    <property type="project" value="TreeGrafter"/>
</dbReference>
<reference evidence="11" key="1">
    <citation type="submission" date="2013-03" db="EMBL/GenBank/DDBJ databases">
        <authorList>
            <person name="Jeffery W."/>
            <person name="Warren W."/>
            <person name="Wilson R.K."/>
        </authorList>
    </citation>
    <scope>NUCLEOTIDE SEQUENCE</scope>
    <source>
        <strain evidence="11">female</strain>
    </source>
</reference>
<feature type="region of interest" description="Disordered" evidence="8">
    <location>
        <begin position="245"/>
        <end position="272"/>
    </location>
</feature>
<feature type="domain" description="C2H2-type" evidence="9">
    <location>
        <begin position="583"/>
        <end position="610"/>
    </location>
</feature>
<feature type="domain" description="C2H2-type" evidence="9">
    <location>
        <begin position="1131"/>
        <end position="1158"/>
    </location>
</feature>
<dbReference type="Proteomes" id="UP000018467">
    <property type="component" value="Unassembled WGS sequence"/>
</dbReference>
<dbReference type="Pfam" id="PF12874">
    <property type="entry name" value="zf-met"/>
    <property type="match status" value="1"/>
</dbReference>
<dbReference type="Bgee" id="ENSAMXG00000016620">
    <property type="expression patterns" value="Expressed in ovary and 14 other cell types or tissues"/>
</dbReference>
<feature type="region of interest" description="Disordered" evidence="8">
    <location>
        <begin position="923"/>
        <end position="946"/>
    </location>
</feature>
<evidence type="ECO:0000256" key="8">
    <source>
        <dbReference type="SAM" id="MobiDB-lite"/>
    </source>
</evidence>
<keyword evidence="6" id="KW-0539">Nucleus</keyword>
<feature type="compositionally biased region" description="Polar residues" evidence="8">
    <location>
        <begin position="1398"/>
        <end position="1410"/>
    </location>
</feature>
<feature type="region of interest" description="Disordered" evidence="8">
    <location>
        <begin position="1"/>
        <end position="75"/>
    </location>
</feature>
<dbReference type="FunFam" id="3.30.160.60:FF:000446">
    <property type="entry name" value="Zinc finger protein"/>
    <property type="match status" value="1"/>
</dbReference>
<evidence type="ECO:0000259" key="9">
    <source>
        <dbReference type="PROSITE" id="PS50157"/>
    </source>
</evidence>
<feature type="domain" description="C2H2-type" evidence="9">
    <location>
        <begin position="1267"/>
        <end position="1296"/>
    </location>
</feature>
<dbReference type="InterPro" id="IPR036236">
    <property type="entry name" value="Znf_C2H2_sf"/>
</dbReference>
<dbReference type="Pfam" id="PF00096">
    <property type="entry name" value="zf-C2H2"/>
    <property type="match status" value="5"/>
</dbReference>
<evidence type="ECO:0000256" key="5">
    <source>
        <dbReference type="ARBA" id="ARBA00022833"/>
    </source>
</evidence>
<evidence type="ECO:0000256" key="6">
    <source>
        <dbReference type="ARBA" id="ARBA00023242"/>
    </source>
</evidence>
<feature type="domain" description="C2H2-type" evidence="9">
    <location>
        <begin position="353"/>
        <end position="381"/>
    </location>
</feature>
<name>W5LBA4_ASTMX</name>
<dbReference type="GO" id="GO:0008270">
    <property type="term" value="F:zinc ion binding"/>
    <property type="evidence" value="ECO:0007669"/>
    <property type="project" value="UniProtKB-KW"/>
</dbReference>
<feature type="domain" description="C2H2-type" evidence="9">
    <location>
        <begin position="1508"/>
        <end position="1531"/>
    </location>
</feature>
<protein>
    <submittedName>
        <fullName evidence="10">Zinc finger protein 91-like</fullName>
    </submittedName>
</protein>
<feature type="compositionally biased region" description="Polar residues" evidence="8">
    <location>
        <begin position="12"/>
        <end position="22"/>
    </location>
</feature>
<feature type="domain" description="C2H2-type" evidence="9">
    <location>
        <begin position="1080"/>
        <end position="1102"/>
    </location>
</feature>
<keyword evidence="5" id="KW-0862">Zinc</keyword>
<dbReference type="InterPro" id="IPR013087">
    <property type="entry name" value="Znf_C2H2_type"/>
</dbReference>
<feature type="domain" description="C2H2-type" evidence="9">
    <location>
        <begin position="1032"/>
        <end position="1059"/>
    </location>
</feature>
<feature type="compositionally biased region" description="Basic and acidic residues" evidence="8">
    <location>
        <begin position="923"/>
        <end position="937"/>
    </location>
</feature>
<feature type="domain" description="C2H2-type" evidence="9">
    <location>
        <begin position="1434"/>
        <end position="1461"/>
    </location>
</feature>
<dbReference type="PANTHER" id="PTHR16515:SF49">
    <property type="entry name" value="GASTRULA ZINC FINGER PROTEIN XLCGF49.1-LIKE-RELATED"/>
    <property type="match status" value="1"/>
</dbReference>
<dbReference type="Gene3D" id="3.30.160.60">
    <property type="entry name" value="Classic Zinc Finger"/>
    <property type="match status" value="12"/>
</dbReference>
<dbReference type="PANTHER" id="PTHR16515">
    <property type="entry name" value="PR DOMAIN ZINC FINGER PROTEIN"/>
    <property type="match status" value="1"/>
</dbReference>
<dbReference type="eggNOG" id="KOG1721">
    <property type="taxonomic scope" value="Eukaryota"/>
</dbReference>
<dbReference type="GO" id="GO:0005634">
    <property type="term" value="C:nucleus"/>
    <property type="evidence" value="ECO:0007669"/>
    <property type="project" value="UniProtKB-SubCell"/>
</dbReference>
<evidence type="ECO:0000256" key="7">
    <source>
        <dbReference type="PROSITE-ProRule" id="PRU00042"/>
    </source>
</evidence>
<reference evidence="10" key="3">
    <citation type="submission" date="2025-08" db="UniProtKB">
        <authorList>
            <consortium name="Ensembl"/>
        </authorList>
    </citation>
    <scope>IDENTIFICATION</scope>
</reference>
<reference evidence="10" key="4">
    <citation type="submission" date="2025-09" db="UniProtKB">
        <authorList>
            <consortium name="Ensembl"/>
        </authorList>
    </citation>
    <scope>IDENTIFICATION</scope>
</reference>
<dbReference type="PROSITE" id="PS50157">
    <property type="entry name" value="ZINC_FINGER_C2H2_2"/>
    <property type="match status" value="21"/>
</dbReference>
<keyword evidence="2" id="KW-0479">Metal-binding</keyword>
<dbReference type="HOGENOM" id="CLU_247047_0_0_1"/>
<feature type="domain" description="C2H2-type" evidence="9">
    <location>
        <begin position="700"/>
        <end position="727"/>
    </location>
</feature>
<feature type="domain" description="C2H2-type" evidence="9">
    <location>
        <begin position="670"/>
        <end position="697"/>
    </location>
</feature>
<feature type="domain" description="C2H2-type" evidence="9">
    <location>
        <begin position="318"/>
        <end position="345"/>
    </location>
</feature>
<dbReference type="Ensembl" id="ENSAMXT00000017116.2">
    <property type="protein sequence ID" value="ENSAMXP00000017116.2"/>
    <property type="gene ID" value="ENSAMXG00000016620.2"/>
</dbReference>
<reference evidence="11" key="2">
    <citation type="journal article" date="2014" name="Nat. Commun.">
        <title>The cavefish genome reveals candidate genes for eye loss.</title>
        <authorList>
            <person name="McGaugh S.E."/>
            <person name="Gross J.B."/>
            <person name="Aken B."/>
            <person name="Blin M."/>
            <person name="Borowsky R."/>
            <person name="Chalopin D."/>
            <person name="Hinaux H."/>
            <person name="Jeffery W.R."/>
            <person name="Keene A."/>
            <person name="Ma L."/>
            <person name="Minx P."/>
            <person name="Murphy D."/>
            <person name="O'Quin K.E."/>
            <person name="Retaux S."/>
            <person name="Rohner N."/>
            <person name="Searle S.M."/>
            <person name="Stahl B.A."/>
            <person name="Tabin C."/>
            <person name="Volff J.N."/>
            <person name="Yoshizawa M."/>
            <person name="Warren W.C."/>
        </authorList>
    </citation>
    <scope>NUCLEOTIDE SEQUENCE [LARGE SCALE GENOMIC DNA]</scope>
    <source>
        <strain evidence="11">female</strain>
    </source>
</reference>
<keyword evidence="4 7" id="KW-0863">Zinc-finger</keyword>
<proteinExistence type="predicted"/>
<dbReference type="Pfam" id="PF13912">
    <property type="entry name" value="zf-C2H2_6"/>
    <property type="match status" value="1"/>
</dbReference>
<feature type="domain" description="C2H2-type" evidence="9">
    <location>
        <begin position="1462"/>
        <end position="1489"/>
    </location>
</feature>
<organism evidence="10 11">
    <name type="scientific">Astyanax mexicanus</name>
    <name type="common">Blind cave fish</name>
    <name type="synonym">Astyanax fasciatus mexicanus</name>
    <dbReference type="NCBI Taxonomy" id="7994"/>
    <lineage>
        <taxon>Eukaryota</taxon>
        <taxon>Metazoa</taxon>
        <taxon>Chordata</taxon>
        <taxon>Craniata</taxon>
        <taxon>Vertebrata</taxon>
        <taxon>Euteleostomi</taxon>
        <taxon>Actinopterygii</taxon>
        <taxon>Neopterygii</taxon>
        <taxon>Teleostei</taxon>
        <taxon>Ostariophysi</taxon>
        <taxon>Characiformes</taxon>
        <taxon>Characoidei</taxon>
        <taxon>Acestrorhamphidae</taxon>
        <taxon>Acestrorhamphinae</taxon>
        <taxon>Astyanax</taxon>
    </lineage>
</organism>
<feature type="domain" description="C2H2-type" evidence="9">
    <location>
        <begin position="815"/>
        <end position="842"/>
    </location>
</feature>
<sequence length="1535" mass="172265">MAAVYSAEEGSLLQTSAENSSTENREDAPQEQSPGSGSGEGDSGLEETGVDGELPAGVPAEEAGQHGGEEPQGVAVPLIKIKEEQIEENEYITVRLNESGEDSEEQTVRDENMEEDWPFRCEDCSEAFRDKEAYLEHSREHTHDGPIVCLDTDSEWDDLLVSTDGGRQTLCCALCGRTFSSSKEFFTHQLEHHNQDNEQQSISDTGQSSVKDPTNHQQSHKQPAESVSHEVDHLKKKQVECTTKAEKTEKMISDDQDPAQTEHTADTSSEQVEESEKKQFDCLCGRSFRTLCGLGTHQRFSTTCTEVGKVKSEQKRPYDCSECGKSFLTPLALSCHQHWHKRRAKLRGTGQTFTCKECGRVFTSLTFYDKHQRLAHSNEEAAKSFHSQVVQLQKKAFECEECGLRFSRASALQSHQLCHTDAFNDIVEKSSKTSQPAEHTPSSFQRKQVKAEHFAVGAVVYSTDALQADVLERELNSSDEDISVNDRVRSYNGFEIVSVTESSDSGSDCNSEQDLNLELVCESDQDEREDFSLNLSQQADAVPSEPVNPQMNVKIVQVGYEHFKEAFVNAGLDRSPPLDGKKYDCPHCDRTFVKAVALRCHLLWHRGAMGKKPRIRRNVVKKPIRKIECEICGHESFSKAAHYFHLGKHEDRQPYKSISYQLENLQKNSFKCELCEMQFSRLSALNSHQQHHDILKKKPYACLECNKRYAHAGGLYSHQKVCSGKEGHEKKMENFNPTKTLLGPKVHHCKKCGKGFWSMGAFIHHKQYQPQCAGVGTGSSDGPRQPEGERVRRKRRGRKRGVVHRNVDPEPKEEYKCAVCGKSYRMLGCFLKHQLIHDASNNLPPVKSFDYQLGQLKKNSYSCPDCGKLFSRAMALQFHMKCHGYETGLPIEATNSSHSSNGPQCQTCLAFFTSESALETHQKHCVKPKTEPEKPAEESQGNQSNQLNVVQENDPNVQIQKNSQNEAETTVSETPDSADLTHKCEDCGKAFSVVGALHFHRRIHMKGRPFESSEWQNVPQEKSGEQAGKFPFTCQECGRNFSTNAALGTHARWHKDKRMARCFSKNSSNMSRKNKGVGNYACNVCGKRFFYLCVLRRHQKYHPPVDQTQTDNEFRRSNPTEVANISSESGFACADCDVTFPSESLLASHISSHHSSDPDLSVDAKKLMLKTESKNFSAQISGQPIKSFADDDEDDYGGVGADCDDDDSPTFQMIPVKGNRLRIKYQCTLCRKSFSNMRGLRAHNWQKHRRVRAGRPPASTEVDVKPLACSRCGRRYTSLGALFNHERACTSCADAPKPLHKTVKPLVAERPVSPPHSPVIDPTTKCFYKCYKCGKAFPTEDQLHAHKEAARTRPHSCALCCRGFWTESQLQQHLAWHDEVRRRLPTELRYRFNTSSAFGSSAKPQASACSSGAKPLSQVRPPTNAVVSQSSKSRKCSRCDETFSSPLALQKHQAVHKNEEPYHCSLCPKTFDDIRDLIDHHQECLGDKELRDSSLSAPSKASKNSDSLTCIECGSSFDQETDLHQHYIEHAQGVC</sequence>
<feature type="domain" description="C2H2-type" evidence="9">
    <location>
        <begin position="170"/>
        <end position="198"/>
    </location>
</feature>
<dbReference type="InParanoid" id="W5LBA4"/>